<evidence type="ECO:0000256" key="1">
    <source>
        <dbReference type="ARBA" id="ARBA00001947"/>
    </source>
</evidence>
<dbReference type="GO" id="GO:0005737">
    <property type="term" value="C:cytoplasm"/>
    <property type="evidence" value="ECO:0007669"/>
    <property type="project" value="TreeGrafter"/>
</dbReference>
<dbReference type="EMBL" id="CP048020">
    <property type="protein sequence ID" value="QHX43811.1"/>
    <property type="molecule type" value="Genomic_DNA"/>
</dbReference>
<reference evidence="7 8" key="1">
    <citation type="submission" date="2020-01" db="EMBL/GenBank/DDBJ databases">
        <title>Complete genome sequence of a human oral phylogroup 1 Treponema sp. strain ATCC 700766, originally isolated from periodontitis dental plaque.</title>
        <authorList>
            <person name="Chan Y."/>
            <person name="Huo Y.-B."/>
            <person name="Yu X.-L."/>
            <person name="Zeng H."/>
            <person name="Leung W.-K."/>
            <person name="Watt R.M."/>
        </authorList>
    </citation>
    <scope>NUCLEOTIDE SEQUENCE [LARGE SCALE GENOMIC DNA]</scope>
    <source>
        <strain evidence="7 8">OMZ 804</strain>
    </source>
</reference>
<sequence>MLILKNGKTIRNEIIDLVINGGIIEDIIIKQGISGQCCSKEGDAVQDSQEIDLEGRLVMPGIIDLHTHMRDPGLTHKEDFYTGSRACAKGGITTFFDMPNTQPPTVTAQALAEKIAQAARVSAVNFGFHFGASKNNNIDEIRRVIGSGQARSTKVFMNVSTGLMLIEDTALLAEIFKAGGLVFVHAEAEMIGKAIELNARYGNGLYICHISSEEEMRTVIKAKQNPELHNRQHPIYAEVTPHHLFLHTGMREASPEADMLLRMKPELKAQSDTAFLMQAVRDGYVDTIGTDHAPHTLDEKLAQLTFGIPGAETSLALMLTAAAEGNITLPLLQKLMSENPAAILGLTRKGVLAKGADADITVADTAVHWQLGRKDIVSKCGWSPFEGWNFIGKNYMTIVNGNIVYRDGRFAADLRERPAGRFVFQA</sequence>
<dbReference type="PROSITE" id="PS00483">
    <property type="entry name" value="DIHYDROOROTASE_2"/>
    <property type="match status" value="1"/>
</dbReference>
<dbReference type="Proteomes" id="UP000464374">
    <property type="component" value="Chromosome"/>
</dbReference>
<evidence type="ECO:0000256" key="3">
    <source>
        <dbReference type="ARBA" id="ARBA00010286"/>
    </source>
</evidence>
<dbReference type="SUPFAM" id="SSF51338">
    <property type="entry name" value="Composite domain of metallo-dependent hydrolases"/>
    <property type="match status" value="1"/>
</dbReference>
<comment type="similarity">
    <text evidence="3">Belongs to the metallo-dependent hydrolases superfamily. DHOase family. Class I DHOase subfamily.</text>
</comment>
<dbReference type="AlphaFoldDB" id="A0A6P1Y241"/>
<protein>
    <submittedName>
        <fullName evidence="7">Dihydroorotase family protein</fullName>
    </submittedName>
</protein>
<keyword evidence="5" id="KW-0378">Hydrolase</keyword>
<name>A0A6P1Y241_9SPIR</name>
<dbReference type="GO" id="GO:0006145">
    <property type="term" value="P:purine nucleobase catabolic process"/>
    <property type="evidence" value="ECO:0007669"/>
    <property type="project" value="TreeGrafter"/>
</dbReference>
<dbReference type="SUPFAM" id="SSF51556">
    <property type="entry name" value="Metallo-dependent hydrolases"/>
    <property type="match status" value="1"/>
</dbReference>
<dbReference type="PANTHER" id="PTHR43668:SF2">
    <property type="entry name" value="ALLANTOINASE"/>
    <property type="match status" value="1"/>
</dbReference>
<dbReference type="InterPro" id="IPR006680">
    <property type="entry name" value="Amidohydro-rel"/>
</dbReference>
<keyword evidence="4" id="KW-0479">Metal-binding</keyword>
<evidence type="ECO:0000313" key="7">
    <source>
        <dbReference type="EMBL" id="QHX43811.1"/>
    </source>
</evidence>
<evidence type="ECO:0000313" key="8">
    <source>
        <dbReference type="Proteomes" id="UP000464374"/>
    </source>
</evidence>
<dbReference type="PANTHER" id="PTHR43668">
    <property type="entry name" value="ALLANTOINASE"/>
    <property type="match status" value="1"/>
</dbReference>
<dbReference type="InterPro" id="IPR011059">
    <property type="entry name" value="Metal-dep_hydrolase_composite"/>
</dbReference>
<evidence type="ECO:0000259" key="6">
    <source>
        <dbReference type="Pfam" id="PF01979"/>
    </source>
</evidence>
<organism evidence="7 8">
    <name type="scientific">Treponema vincentii</name>
    <dbReference type="NCBI Taxonomy" id="69710"/>
    <lineage>
        <taxon>Bacteria</taxon>
        <taxon>Pseudomonadati</taxon>
        <taxon>Spirochaetota</taxon>
        <taxon>Spirochaetia</taxon>
        <taxon>Spirochaetales</taxon>
        <taxon>Treponemataceae</taxon>
        <taxon>Treponema</taxon>
    </lineage>
</organism>
<dbReference type="InterPro" id="IPR050138">
    <property type="entry name" value="DHOase/Allantoinase_Hydrolase"/>
</dbReference>
<accession>A0A6P1Y241</accession>
<dbReference type="KEGG" id="trz:GWP43_10540"/>
<dbReference type="GO" id="GO:0046872">
    <property type="term" value="F:metal ion binding"/>
    <property type="evidence" value="ECO:0007669"/>
    <property type="project" value="UniProtKB-KW"/>
</dbReference>
<dbReference type="InterPro" id="IPR032466">
    <property type="entry name" value="Metal_Hydrolase"/>
</dbReference>
<gene>
    <name evidence="7" type="ORF">GWP43_10540</name>
</gene>
<dbReference type="GO" id="GO:0004038">
    <property type="term" value="F:allantoinase activity"/>
    <property type="evidence" value="ECO:0007669"/>
    <property type="project" value="TreeGrafter"/>
</dbReference>
<dbReference type="RefSeq" id="WP_162664118.1">
    <property type="nucleotide sequence ID" value="NZ_CP048020.1"/>
</dbReference>
<dbReference type="InterPro" id="IPR002195">
    <property type="entry name" value="Dihydroorotase_CS"/>
</dbReference>
<evidence type="ECO:0000256" key="4">
    <source>
        <dbReference type="ARBA" id="ARBA00022723"/>
    </source>
</evidence>
<evidence type="ECO:0000256" key="5">
    <source>
        <dbReference type="ARBA" id="ARBA00022801"/>
    </source>
</evidence>
<evidence type="ECO:0000256" key="2">
    <source>
        <dbReference type="ARBA" id="ARBA00002368"/>
    </source>
</evidence>
<dbReference type="Pfam" id="PF01979">
    <property type="entry name" value="Amidohydro_1"/>
    <property type="match status" value="1"/>
</dbReference>
<feature type="domain" description="Amidohydrolase-related" evidence="6">
    <location>
        <begin position="57"/>
        <end position="404"/>
    </location>
</feature>
<proteinExistence type="inferred from homology"/>
<comment type="function">
    <text evidence="2">Catalyzes the reversible cyclization of carbamoyl aspartate to dihydroorotate.</text>
</comment>
<dbReference type="Gene3D" id="3.20.20.140">
    <property type="entry name" value="Metal-dependent hydrolases"/>
    <property type="match status" value="2"/>
</dbReference>
<comment type="cofactor">
    <cofactor evidence="1">
        <name>Zn(2+)</name>
        <dbReference type="ChEBI" id="CHEBI:29105"/>
    </cofactor>
</comment>